<comment type="caution">
    <text evidence="2">The sequence shown here is derived from an EMBL/GenBank/DDBJ whole genome shotgun (WGS) entry which is preliminary data.</text>
</comment>
<organism evidence="2 3">
    <name type="scientific">Nocardioides caeni</name>
    <dbReference type="NCBI Taxonomy" id="574700"/>
    <lineage>
        <taxon>Bacteria</taxon>
        <taxon>Bacillati</taxon>
        <taxon>Actinomycetota</taxon>
        <taxon>Actinomycetes</taxon>
        <taxon>Propionibacteriales</taxon>
        <taxon>Nocardioidaceae</taxon>
        <taxon>Nocardioides</taxon>
    </lineage>
</organism>
<gene>
    <name evidence="2" type="ORF">E9934_10465</name>
</gene>
<sequence>MDPSIVVRATGDFRRLTSDLKQAEGNVSSFGSKAKAAIVGAGLVGTAALVKLGAASVSAASDAQQSIGATESVFGKYADTVIKRSAEASKAVGLSANEYRELANVTGASLASTGLPMRRVTDLTDQLTRRASDLAATFGGTTKEAIEAVSSLLRGEADPIERYGVSIKQSDVNARLAAKGLDELEGSARKQAEQQARLDLLFKQTSKSAGQFASESDTLSGQQQRLNAQVEDLEASFGELLLPILTDVTAWASDNLIPALQDLQGWVADNKDEIREFAGELEDRALPPLEATVDVVKEAVGWFSELPGPVKEVGIQAGIAALVLPKLAAGATAVSGAMLGASAATGGLAARLAQNRAAMSYQTTVMGKAREAMVGFGGAARTAAGVGGMVALMQSTQQTDDKLKVLTTTAGGALLGFSLAGPIGLAIGAGAGALVGLASSVDKAADAATASLTEWSNYADTLNKVTGAATKVTREKALMDLQSKEGLIPAAQALGIAQRDLVSAMLGQEGALARVNAAIEANIGVTGVSVDAYGNFVATQSLLGEEARTVQEALTNLSGTIDANAQKVRDDALATQTLADLFKGFPKAVITDMQTVGIPDSMQEVRRMTRAYNLTPKQIKTLLQVTGVGDAVKNVNRVSHRLAEVDDTKVTLKGWLTSLETAIEEGAHISDREQKLIGKKLKAIEQTNPNLKPNVENLRTAMRESKTTAAGATQVGTQLKTGLLNGMAGTGPALTAIMTSAVRNAIAAARAEADINSPSRETEYIGRMLGDGLVGGMRRTAPKARTEGAKLIRAVLGGIDDGAEGIDRSLERITKAIRKHITGKNEGAREARYLKSLRNEFRALNDNGRAQDRITRKLEAQRDKLRELRDEYAGYATMIKDAVLATGDVTQMGRLDDGTVSLSALLSQADSAVIDAERFTVLMEQLADDGLSESQIQQMLAAGPAAALATAEAIASGGDTAIAQLNAYADRLAATGQSLSKNMADRYYGAGVAAQQGIVAGLESEAAKLDRAAIRLANRLVKAVKTALGIRSPSQEFRDIADDITGGLTMQLKANDTYVHRTGQIMASSLVKGFGQPQLGADAVHWQRATRVEFPEKLEVSLHLSADNLGRISRGEQIVQDASAYFRSGGRAFSRWGGPL</sequence>
<dbReference type="EMBL" id="STGW01000005">
    <property type="protein sequence ID" value="THV13376.1"/>
    <property type="molecule type" value="Genomic_DNA"/>
</dbReference>
<name>A0A4V4HK86_9ACTN</name>
<evidence type="ECO:0000313" key="3">
    <source>
        <dbReference type="Proteomes" id="UP000307087"/>
    </source>
</evidence>
<keyword evidence="1" id="KW-0175">Coiled coil</keyword>
<feature type="coiled-coil region" evidence="1">
    <location>
        <begin position="851"/>
        <end position="878"/>
    </location>
</feature>
<dbReference type="OrthoDB" id="3765294at2"/>
<proteinExistence type="predicted"/>
<reference evidence="2 3" key="1">
    <citation type="journal article" date="2009" name="Int. J. Syst. Evol. Microbiol.">
        <title>Nocardioides caeni sp. nov., isolated from wastewater.</title>
        <authorList>
            <person name="Yoon J.H."/>
            <person name="Kang S.J."/>
            <person name="Park S."/>
            <person name="Kim W."/>
            <person name="Oh T.K."/>
        </authorList>
    </citation>
    <scope>NUCLEOTIDE SEQUENCE [LARGE SCALE GENOMIC DNA]</scope>
    <source>
        <strain evidence="2 3">DSM 23134</strain>
    </source>
</reference>
<dbReference type="Proteomes" id="UP000307087">
    <property type="component" value="Unassembled WGS sequence"/>
</dbReference>
<accession>A0A4V4HK86</accession>
<keyword evidence="3" id="KW-1185">Reference proteome</keyword>
<protein>
    <recommendedName>
        <fullName evidence="4">Tail tape measure protein</fullName>
    </recommendedName>
</protein>
<dbReference type="RefSeq" id="WP_136562838.1">
    <property type="nucleotide sequence ID" value="NZ_STGW01000005.1"/>
</dbReference>
<dbReference type="AlphaFoldDB" id="A0A4V4HK86"/>
<evidence type="ECO:0008006" key="4">
    <source>
        <dbReference type="Google" id="ProtNLM"/>
    </source>
</evidence>
<evidence type="ECO:0000313" key="2">
    <source>
        <dbReference type="EMBL" id="THV13376.1"/>
    </source>
</evidence>
<evidence type="ECO:0000256" key="1">
    <source>
        <dbReference type="SAM" id="Coils"/>
    </source>
</evidence>